<dbReference type="Pfam" id="PF23559">
    <property type="entry name" value="WHD_DRP"/>
    <property type="match status" value="1"/>
</dbReference>
<dbReference type="SUPFAM" id="SSF52540">
    <property type="entry name" value="P-loop containing nucleoside triphosphate hydrolases"/>
    <property type="match status" value="1"/>
</dbReference>
<feature type="domain" description="NB-ARC" evidence="3">
    <location>
        <begin position="3"/>
        <end position="119"/>
    </location>
</feature>
<dbReference type="GO" id="GO:0098542">
    <property type="term" value="P:defense response to other organism"/>
    <property type="evidence" value="ECO:0000318"/>
    <property type="project" value="GO_Central"/>
</dbReference>
<dbReference type="InterPro" id="IPR032675">
    <property type="entry name" value="LRR_dom_sf"/>
</dbReference>
<feature type="domain" description="Disease resistance R13L4/SHOC-2-like LRR" evidence="5">
    <location>
        <begin position="336"/>
        <end position="582"/>
    </location>
</feature>
<proteinExistence type="predicted"/>
<keyword evidence="1" id="KW-0677">Repeat</keyword>
<dbReference type="Pfam" id="PF23598">
    <property type="entry name" value="LRR_14"/>
    <property type="match status" value="1"/>
</dbReference>
<dbReference type="InterPro" id="IPR002182">
    <property type="entry name" value="NB-ARC"/>
</dbReference>
<dbReference type="EMBL" id="CM009306">
    <property type="protein sequence ID" value="RQP02379.1"/>
    <property type="molecule type" value="Genomic_DNA"/>
</dbReference>
<dbReference type="Gene3D" id="1.10.10.10">
    <property type="entry name" value="Winged helix-like DNA-binding domain superfamily/Winged helix DNA-binding domain"/>
    <property type="match status" value="1"/>
</dbReference>
<dbReference type="PANTHER" id="PTHR36766">
    <property type="entry name" value="PLANT BROAD-SPECTRUM MILDEW RESISTANCE PROTEIN RPW8"/>
    <property type="match status" value="1"/>
</dbReference>
<dbReference type="AlphaFoldDB" id="A0A3N7HV32"/>
<evidence type="ECO:0000313" key="7">
    <source>
        <dbReference type="Proteomes" id="UP000006729"/>
    </source>
</evidence>
<dbReference type="InterPro" id="IPR055414">
    <property type="entry name" value="LRR_R13L4/SHOC2-like"/>
</dbReference>
<dbReference type="SUPFAM" id="SSF52058">
    <property type="entry name" value="L domain-like"/>
    <property type="match status" value="1"/>
</dbReference>
<evidence type="ECO:0000313" key="6">
    <source>
        <dbReference type="EMBL" id="RQP02379.1"/>
    </source>
</evidence>
<evidence type="ECO:0000259" key="4">
    <source>
        <dbReference type="Pfam" id="PF23559"/>
    </source>
</evidence>
<accession>A0A3N7HV32</accession>
<feature type="domain" description="Disease resistance protein winged helix" evidence="4">
    <location>
        <begin position="202"/>
        <end position="273"/>
    </location>
</feature>
<dbReference type="GO" id="GO:0043531">
    <property type="term" value="F:ADP binding"/>
    <property type="evidence" value="ECO:0007669"/>
    <property type="project" value="InterPro"/>
</dbReference>
<dbReference type="PRINTS" id="PR00364">
    <property type="entry name" value="DISEASERSIST"/>
</dbReference>
<sequence length="616" mass="70755">MEVCVSDDFSLKQMVQKIIKSATGERCADLDEGVLKKKLEEILKGRKYLLLMDDVWNEDAQKWLLLKPLLSKGAGGSKILVTTRSQRVAEIMGTVTAYNLSLLGQEDCLSLFYKCAFKEGQKELNPNLVGIGKEIVAKCKQVPLAVINLGTQLYGKTDEKEWKSVRDSEKWEEEGDGILPALKISYQRLPTHLKRCFLYCSVFPKDYEFVDLFLVQFWMAQGLILQSSNPNEKLEDVGLRYVRELISRCFFQDYEDGIFIAFFKMHDLMHDLASSLAQNEFSIISSQNHQISKTTRHLTVLDSDSFFHRTLPKFPNNFHQVRSIVFADSIVGPTCKADFEKCLLEFKHLRSLELIKDSEFEAFPERIGALKHLRYLYFGSNTKIKRLPKSIFKLQNLQALVTGEGLEELPKDVRCMISLRFLFLFTKQKRLPEGGIGCLECLQTLLIYQCENLENLCEDMQGLKSLRKLVIGRCDSLISLPRSIKCLTTLEELFIFKCKELDLIMIKEEKEEKIQPLSLSLRIVMFEELPATLALPEQLLQGSAESLQTFIIKKCPNIEEMSECIGNIKKLQNLEISDCPRLSKRCRRETGEDWPKIKHISKIEVDDDDSDEETSD</sequence>
<evidence type="ECO:0000259" key="5">
    <source>
        <dbReference type="Pfam" id="PF23598"/>
    </source>
</evidence>
<dbReference type="InterPro" id="IPR027417">
    <property type="entry name" value="P-loop_NTPase"/>
</dbReference>
<dbReference type="FunFam" id="1.10.10.10:FF:000322">
    <property type="entry name" value="Probable disease resistance protein At1g63360"/>
    <property type="match status" value="1"/>
</dbReference>
<evidence type="ECO:0000256" key="1">
    <source>
        <dbReference type="ARBA" id="ARBA00022737"/>
    </source>
</evidence>
<name>A0A3N7HV32_POPTR</name>
<evidence type="ECO:0000259" key="3">
    <source>
        <dbReference type="Pfam" id="PF00931"/>
    </source>
</evidence>
<dbReference type="InterPro" id="IPR058922">
    <property type="entry name" value="WHD_DRP"/>
</dbReference>
<dbReference type="Proteomes" id="UP000006729">
    <property type="component" value="Chromosome 17"/>
</dbReference>
<keyword evidence="7" id="KW-1185">Reference proteome</keyword>
<dbReference type="InParanoid" id="A0A3N7HV32"/>
<protein>
    <submittedName>
        <fullName evidence="6">Uncharacterized protein</fullName>
    </submittedName>
</protein>
<gene>
    <name evidence="6" type="ORF">POPTR_017G144400</name>
</gene>
<dbReference type="InterPro" id="IPR036388">
    <property type="entry name" value="WH-like_DNA-bd_sf"/>
</dbReference>
<dbReference type="PANTHER" id="PTHR36766:SF61">
    <property type="entry name" value="NB-ARC DOMAIN DISEASE RESISTANCE PROTEIN"/>
    <property type="match status" value="1"/>
</dbReference>
<dbReference type="Gene3D" id="3.80.10.10">
    <property type="entry name" value="Ribonuclease Inhibitor"/>
    <property type="match status" value="2"/>
</dbReference>
<dbReference type="Gene3D" id="3.40.50.300">
    <property type="entry name" value="P-loop containing nucleotide triphosphate hydrolases"/>
    <property type="match status" value="1"/>
</dbReference>
<keyword evidence="2" id="KW-0611">Plant defense</keyword>
<dbReference type="Pfam" id="PF00931">
    <property type="entry name" value="NB-ARC"/>
    <property type="match status" value="1"/>
</dbReference>
<evidence type="ECO:0000256" key="2">
    <source>
        <dbReference type="ARBA" id="ARBA00022821"/>
    </source>
</evidence>
<reference evidence="6 7" key="1">
    <citation type="journal article" date="2006" name="Science">
        <title>The genome of black cottonwood, Populus trichocarpa (Torr. &amp; Gray).</title>
        <authorList>
            <person name="Tuskan G.A."/>
            <person name="Difazio S."/>
            <person name="Jansson S."/>
            <person name="Bohlmann J."/>
            <person name="Grigoriev I."/>
            <person name="Hellsten U."/>
            <person name="Putnam N."/>
            <person name="Ralph S."/>
            <person name="Rombauts S."/>
            <person name="Salamov A."/>
            <person name="Schein J."/>
            <person name="Sterck L."/>
            <person name="Aerts A."/>
            <person name="Bhalerao R.R."/>
            <person name="Bhalerao R.P."/>
            <person name="Blaudez D."/>
            <person name="Boerjan W."/>
            <person name="Brun A."/>
            <person name="Brunner A."/>
            <person name="Busov V."/>
            <person name="Campbell M."/>
            <person name="Carlson J."/>
            <person name="Chalot M."/>
            <person name="Chapman J."/>
            <person name="Chen G.L."/>
            <person name="Cooper D."/>
            <person name="Coutinho P.M."/>
            <person name="Couturier J."/>
            <person name="Covert S."/>
            <person name="Cronk Q."/>
            <person name="Cunningham R."/>
            <person name="Davis J."/>
            <person name="Degroeve S."/>
            <person name="Dejardin A."/>
            <person name="Depamphilis C."/>
            <person name="Detter J."/>
            <person name="Dirks B."/>
            <person name="Dubchak I."/>
            <person name="Duplessis S."/>
            <person name="Ehlting J."/>
            <person name="Ellis B."/>
            <person name="Gendler K."/>
            <person name="Goodstein D."/>
            <person name="Gribskov M."/>
            <person name="Grimwood J."/>
            <person name="Groover A."/>
            <person name="Gunter L."/>
            <person name="Hamberger B."/>
            <person name="Heinze B."/>
            <person name="Helariutta Y."/>
            <person name="Henrissat B."/>
            <person name="Holligan D."/>
            <person name="Holt R."/>
            <person name="Huang W."/>
            <person name="Islam-Faridi N."/>
            <person name="Jones S."/>
            <person name="Jones-Rhoades M."/>
            <person name="Jorgensen R."/>
            <person name="Joshi C."/>
            <person name="Kangasjarvi J."/>
            <person name="Karlsson J."/>
            <person name="Kelleher C."/>
            <person name="Kirkpatrick R."/>
            <person name="Kirst M."/>
            <person name="Kohler A."/>
            <person name="Kalluri U."/>
            <person name="Larimer F."/>
            <person name="Leebens-Mack J."/>
            <person name="Leple J.C."/>
            <person name="Locascio P."/>
            <person name="Lou Y."/>
            <person name="Lucas S."/>
            <person name="Martin F."/>
            <person name="Montanini B."/>
            <person name="Napoli C."/>
            <person name="Nelson D.R."/>
            <person name="Nelson C."/>
            <person name="Nieminen K."/>
            <person name="Nilsson O."/>
            <person name="Pereda V."/>
            <person name="Peter G."/>
            <person name="Philippe R."/>
            <person name="Pilate G."/>
            <person name="Poliakov A."/>
            <person name="Razumovskaya J."/>
            <person name="Richardson P."/>
            <person name="Rinaldi C."/>
            <person name="Ritland K."/>
            <person name="Rouze P."/>
            <person name="Ryaboy D."/>
            <person name="Schmutz J."/>
            <person name="Schrader J."/>
            <person name="Segerman B."/>
            <person name="Shin H."/>
            <person name="Siddiqui A."/>
            <person name="Sterky F."/>
            <person name="Terry A."/>
            <person name="Tsai C.J."/>
            <person name="Uberbacher E."/>
            <person name="Unneberg P."/>
            <person name="Vahala J."/>
            <person name="Wall K."/>
            <person name="Wessler S."/>
            <person name="Yang G."/>
            <person name="Yin T."/>
            <person name="Douglas C."/>
            <person name="Marra M."/>
            <person name="Sandberg G."/>
            <person name="Van de Peer Y."/>
            <person name="Rokhsar D."/>
        </authorList>
    </citation>
    <scope>NUCLEOTIDE SEQUENCE [LARGE SCALE GENOMIC DNA]</scope>
    <source>
        <strain evidence="7">cv. Nisqually</strain>
    </source>
</reference>
<organism evidence="6 7">
    <name type="scientific">Populus trichocarpa</name>
    <name type="common">Western balsam poplar</name>
    <name type="synonym">Populus balsamifera subsp. trichocarpa</name>
    <dbReference type="NCBI Taxonomy" id="3694"/>
    <lineage>
        <taxon>Eukaryota</taxon>
        <taxon>Viridiplantae</taxon>
        <taxon>Streptophyta</taxon>
        <taxon>Embryophyta</taxon>
        <taxon>Tracheophyta</taxon>
        <taxon>Spermatophyta</taxon>
        <taxon>Magnoliopsida</taxon>
        <taxon>eudicotyledons</taxon>
        <taxon>Gunneridae</taxon>
        <taxon>Pentapetalae</taxon>
        <taxon>rosids</taxon>
        <taxon>fabids</taxon>
        <taxon>Malpighiales</taxon>
        <taxon>Salicaceae</taxon>
        <taxon>Saliceae</taxon>
        <taxon>Populus</taxon>
    </lineage>
</organism>